<dbReference type="InterPro" id="IPR001978">
    <property type="entry name" value="Troponin"/>
</dbReference>
<dbReference type="PANTHER" id="PTHR13738:SF15">
    <property type="entry name" value="TROPONIN I, FAST SKELETAL MUSCLE"/>
    <property type="match status" value="1"/>
</dbReference>
<dbReference type="PANTHER" id="PTHR13738">
    <property type="entry name" value="TROPONIN I"/>
    <property type="match status" value="1"/>
</dbReference>
<dbReference type="GO" id="GO:0003779">
    <property type="term" value="F:actin binding"/>
    <property type="evidence" value="ECO:0007669"/>
    <property type="project" value="UniProtKB-KW"/>
</dbReference>
<evidence type="ECO:0000256" key="1">
    <source>
        <dbReference type="ARBA" id="ARBA00001988"/>
    </source>
</evidence>
<keyword evidence="4" id="KW-0514">Muscle protein</keyword>
<keyword evidence="9" id="KW-0175">Coiled coil</keyword>
<protein>
    <recommendedName>
        <fullName evidence="7">Troponin I, fast skeletal muscle</fullName>
    </recommendedName>
    <alternativeName>
        <fullName evidence="8">Troponin I, fast-twitch isoform</fullName>
    </alternativeName>
</protein>
<dbReference type="CTD" id="7136"/>
<dbReference type="Gene3D" id="1.20.5.350">
    <property type="match status" value="1"/>
</dbReference>
<comment type="subunit">
    <text evidence="6">Binds to actin and tropomyosin.</text>
</comment>
<gene>
    <name evidence="11" type="primary">TNNI2</name>
</gene>
<dbReference type="Pfam" id="PF00992">
    <property type="entry name" value="Troponin"/>
    <property type="match status" value="1"/>
</dbReference>
<comment type="function">
    <text evidence="1">Troponin I is the inhibitory subunit of troponin, the thin filament regulatory complex which confers calcium-sensitivity to striated muscle actomyosin ATPase activity.</text>
</comment>
<accession>A0A6P3RSR5</accession>
<dbReference type="AlphaFoldDB" id="A0A6P3RSR5"/>
<dbReference type="GO" id="GO:0005861">
    <property type="term" value="C:troponin complex"/>
    <property type="evidence" value="ECO:0007669"/>
    <property type="project" value="InterPro"/>
</dbReference>
<organism evidence="10 11">
    <name type="scientific">Pteropus vampyrus</name>
    <name type="common">Large flying fox</name>
    <dbReference type="NCBI Taxonomy" id="132908"/>
    <lineage>
        <taxon>Eukaryota</taxon>
        <taxon>Metazoa</taxon>
        <taxon>Chordata</taxon>
        <taxon>Craniata</taxon>
        <taxon>Vertebrata</taxon>
        <taxon>Euteleostomi</taxon>
        <taxon>Mammalia</taxon>
        <taxon>Eutheria</taxon>
        <taxon>Laurasiatheria</taxon>
        <taxon>Chiroptera</taxon>
        <taxon>Yinpterochiroptera</taxon>
        <taxon>Pteropodoidea</taxon>
        <taxon>Pteropodidae</taxon>
        <taxon>Pteropodinae</taxon>
        <taxon>Pteropus</taxon>
    </lineage>
</organism>
<keyword evidence="5" id="KW-0009">Actin-binding</keyword>
<dbReference type="InterPro" id="IPR050875">
    <property type="entry name" value="Troponin_I"/>
</dbReference>
<feature type="coiled-coil region" evidence="9">
    <location>
        <begin position="23"/>
        <end position="92"/>
    </location>
</feature>
<dbReference type="GeneID" id="105311615"/>
<evidence type="ECO:0000313" key="10">
    <source>
        <dbReference type="Proteomes" id="UP000515202"/>
    </source>
</evidence>
<sequence length="95" mass="10979">MGDDEKRNRAITARRQHLKSVMLQIAATELEKEEGRRESEKQNYLSEHCPPLHIPGSMAEVQELCRQLHAKIDAAEEEKYDMEMRVQKSTKEVSG</sequence>
<evidence type="ECO:0000256" key="3">
    <source>
        <dbReference type="ARBA" id="ARBA00022990"/>
    </source>
</evidence>
<dbReference type="GO" id="GO:0003009">
    <property type="term" value="P:skeletal muscle contraction"/>
    <property type="evidence" value="ECO:0007669"/>
    <property type="project" value="TreeGrafter"/>
</dbReference>
<reference evidence="11" key="1">
    <citation type="submission" date="2025-08" db="UniProtKB">
        <authorList>
            <consortium name="RefSeq"/>
        </authorList>
    </citation>
    <scope>IDENTIFICATION</scope>
    <source>
        <tissue evidence="11">Kidney</tissue>
    </source>
</reference>
<feature type="non-terminal residue" evidence="11">
    <location>
        <position position="95"/>
    </location>
</feature>
<dbReference type="SUPFAM" id="SSF90250">
    <property type="entry name" value="Troponin coil-coiled subunits"/>
    <property type="match status" value="1"/>
</dbReference>
<evidence type="ECO:0000256" key="5">
    <source>
        <dbReference type="ARBA" id="ARBA00023203"/>
    </source>
</evidence>
<comment type="similarity">
    <text evidence="2">Belongs to the troponin I family.</text>
</comment>
<proteinExistence type="inferred from homology"/>
<evidence type="ECO:0000313" key="11">
    <source>
        <dbReference type="RefSeq" id="XP_011385879.2"/>
    </source>
</evidence>
<name>A0A6P3RSR5_PTEVA</name>
<evidence type="ECO:0000256" key="9">
    <source>
        <dbReference type="SAM" id="Coils"/>
    </source>
</evidence>
<evidence type="ECO:0000256" key="8">
    <source>
        <dbReference type="ARBA" id="ARBA00042462"/>
    </source>
</evidence>
<dbReference type="OrthoDB" id="371899at2759"/>
<dbReference type="KEGG" id="pvp:105311615"/>
<evidence type="ECO:0000256" key="2">
    <source>
        <dbReference type="ARBA" id="ARBA00009930"/>
    </source>
</evidence>
<keyword evidence="3" id="KW-0007">Acetylation</keyword>
<dbReference type="RefSeq" id="XP_011385879.2">
    <property type="nucleotide sequence ID" value="XM_011387577.2"/>
</dbReference>
<evidence type="ECO:0000256" key="6">
    <source>
        <dbReference type="ARBA" id="ARBA00038767"/>
    </source>
</evidence>
<evidence type="ECO:0000256" key="7">
    <source>
        <dbReference type="ARBA" id="ARBA00039349"/>
    </source>
</evidence>
<dbReference type="InterPro" id="IPR038077">
    <property type="entry name" value="Troponin_sf"/>
</dbReference>
<dbReference type="Proteomes" id="UP000515202">
    <property type="component" value="Unplaced"/>
</dbReference>
<keyword evidence="10" id="KW-1185">Reference proteome</keyword>
<evidence type="ECO:0000256" key="4">
    <source>
        <dbReference type="ARBA" id="ARBA00023179"/>
    </source>
</evidence>
<dbReference type="GO" id="GO:0060048">
    <property type="term" value="P:cardiac muscle contraction"/>
    <property type="evidence" value="ECO:0007669"/>
    <property type="project" value="TreeGrafter"/>
</dbReference>